<dbReference type="OrthoDB" id="10363at2157"/>
<keyword evidence="5 9" id="KW-0413">Isomerase</keyword>
<dbReference type="InterPro" id="IPR024086">
    <property type="entry name" value="GlmM_arc-type"/>
</dbReference>
<gene>
    <name evidence="9" type="primary">glmM</name>
    <name evidence="15" type="ordered locus">Mefer_0779</name>
</gene>
<evidence type="ECO:0000259" key="12">
    <source>
        <dbReference type="Pfam" id="PF02878"/>
    </source>
</evidence>
<proteinExistence type="inferred from homology"/>
<keyword evidence="16" id="KW-1185">Reference proteome</keyword>
<dbReference type="GeneID" id="8365455"/>
<dbReference type="InterPro" id="IPR005846">
    <property type="entry name" value="A-D-PHexomutase_a/b/a-III"/>
</dbReference>
<feature type="domain" description="Alpha-D-phosphohexomutase alpha/beta/alpha" evidence="12">
    <location>
        <begin position="3"/>
        <end position="125"/>
    </location>
</feature>
<dbReference type="AlphaFoldDB" id="C7P7R5"/>
<dbReference type="Pfam" id="PF02879">
    <property type="entry name" value="PGM_PMM_II"/>
    <property type="match status" value="1"/>
</dbReference>
<dbReference type="InterPro" id="IPR016066">
    <property type="entry name" value="A-D-PHexomutase_CS"/>
</dbReference>
<dbReference type="Proteomes" id="UP000001495">
    <property type="component" value="Chromosome"/>
</dbReference>
<feature type="active site" description="Phosphoserine intermediate" evidence="9">
    <location>
        <position position="89"/>
    </location>
</feature>
<feature type="binding site" evidence="9">
    <location>
        <position position="232"/>
    </location>
    <ligand>
        <name>Mg(2+)</name>
        <dbReference type="ChEBI" id="CHEBI:18420"/>
    </ligand>
</feature>
<accession>C7P7R5</accession>
<evidence type="ECO:0000256" key="4">
    <source>
        <dbReference type="ARBA" id="ARBA00022842"/>
    </source>
</evidence>
<dbReference type="GO" id="GO:0008966">
    <property type="term" value="F:phosphoglucosamine mutase activity"/>
    <property type="evidence" value="ECO:0007669"/>
    <property type="project" value="UniProtKB-UniRule"/>
</dbReference>
<evidence type="ECO:0000256" key="8">
    <source>
        <dbReference type="ARBA" id="ARBA00068193"/>
    </source>
</evidence>
<sequence length="449" mass="49896">MGRLFGTSGIRMKNLSPKIAYKVGLAIAKKYKNVVIGRDTRTTGKLIETALTAGILNGGGEVTTIDIVPTPVLGFNARNYDVGVMITASHNPPEYNGIKLFNKNGLAFNKKEEDEIEKIIFKGDFVEVGWDKVGNIWEDCRAIRNYMEYILKNVDINEKFNVVVDCANASACLVSPYLFTDVGCHVISVNSHMDGRFIGRMPEPNEKNLKKTMNMIKGLNAYGEGYIGIAHDGDADRMVAIDEKGRLADFDKLLAAFSRYIVEKTGNKKIVTTVDASMIIDEYLKDLDVEIIRTKVGDVAVAEEMIKNSAIFGGEPSGTWIHADIHLTPDGILSGLRILEMLEFYNKRLYKILDGIPSYINLREKIPCEDGKKEKVMEYVIENGESLFKTTPETVDGARFNLGDGWILIRPSGTEPYIRVRVEAKDGILAKELLDKGIKLVKNALRAVS</sequence>
<keyword evidence="2 9" id="KW-0597">Phosphoprotein</keyword>
<feature type="domain" description="Alpha-D-phosphohexomutase alpha/beta/alpha" evidence="14">
    <location>
        <begin position="251"/>
        <end position="355"/>
    </location>
</feature>
<feature type="domain" description="Alpha-D-phosphohexomutase C-terminal" evidence="11">
    <location>
        <begin position="365"/>
        <end position="435"/>
    </location>
</feature>
<keyword evidence="4 9" id="KW-0460">Magnesium</keyword>
<dbReference type="STRING" id="573064.Mefer_0779"/>
<organism evidence="15 16">
    <name type="scientific">Methanocaldococcus fervens (strain DSM 4213 / JCM 15782 / AG86)</name>
    <name type="common">Methanococcus fervens</name>
    <dbReference type="NCBI Taxonomy" id="573064"/>
    <lineage>
        <taxon>Archaea</taxon>
        <taxon>Methanobacteriati</taxon>
        <taxon>Methanobacteriota</taxon>
        <taxon>Methanomada group</taxon>
        <taxon>Methanococci</taxon>
        <taxon>Methanococcales</taxon>
        <taxon>Methanocaldococcaceae</taxon>
        <taxon>Methanocaldococcus</taxon>
    </lineage>
</organism>
<evidence type="ECO:0000313" key="15">
    <source>
        <dbReference type="EMBL" id="ACV24597.1"/>
    </source>
</evidence>
<comment type="catalytic activity">
    <reaction evidence="6 9">
        <text>alpha-D-glucosamine 1-phosphate = D-glucosamine 6-phosphate</text>
        <dbReference type="Rhea" id="RHEA:23424"/>
        <dbReference type="ChEBI" id="CHEBI:58516"/>
        <dbReference type="ChEBI" id="CHEBI:58725"/>
        <dbReference type="EC" id="5.4.2.10"/>
    </reaction>
</comment>
<dbReference type="HOGENOM" id="CLU_016950_7_1_2"/>
<dbReference type="PANTHER" id="PTHR43771:SF1">
    <property type="entry name" value="PHOSPHOMANNOMUTASE"/>
    <property type="match status" value="1"/>
</dbReference>
<dbReference type="FunFam" id="3.30.310.50:FF:000009">
    <property type="entry name" value="Probable phosphoglucosamine mutase"/>
    <property type="match status" value="1"/>
</dbReference>
<dbReference type="PANTHER" id="PTHR43771">
    <property type="entry name" value="PHOSPHOMANNOMUTASE"/>
    <property type="match status" value="1"/>
</dbReference>
<dbReference type="GO" id="GO:0000287">
    <property type="term" value="F:magnesium ion binding"/>
    <property type="evidence" value="ECO:0007669"/>
    <property type="project" value="UniProtKB-UniRule"/>
</dbReference>
<reference evidence="15" key="1">
    <citation type="submission" date="2009-08" db="EMBL/GenBank/DDBJ databases">
        <title>Complete sequence of chromosome of Methanocaldococcus fervens AG86.</title>
        <authorList>
            <consortium name="US DOE Joint Genome Institute"/>
            <person name="Lucas S."/>
            <person name="Copeland A."/>
            <person name="Lapidus A."/>
            <person name="Glavina del Rio T."/>
            <person name="Tice H."/>
            <person name="Bruce D."/>
            <person name="Goodwin L."/>
            <person name="Pitluck S."/>
            <person name="Chertkov O."/>
            <person name="Detter J.C."/>
            <person name="Han C."/>
            <person name="Tapia R."/>
            <person name="Larimer F."/>
            <person name="Land M."/>
            <person name="Hauser L."/>
            <person name="Kyrpides N."/>
            <person name="Ovchinnikova G."/>
            <person name="Lupa-Sieprawska M."/>
            <person name="Whitman W.B."/>
        </authorList>
    </citation>
    <scope>NUCLEOTIDE SEQUENCE [LARGE SCALE GENOMIC DNA]</scope>
    <source>
        <strain evidence="15">AG86</strain>
    </source>
</reference>
<dbReference type="InterPro" id="IPR005845">
    <property type="entry name" value="A-D-PHexomutase_a/b/a-II"/>
</dbReference>
<dbReference type="SUPFAM" id="SSF53738">
    <property type="entry name" value="Phosphoglucomutase, first 3 domains"/>
    <property type="match status" value="3"/>
</dbReference>
<keyword evidence="3 9" id="KW-0479">Metal-binding</keyword>
<dbReference type="eggNOG" id="arCOG00767">
    <property type="taxonomic scope" value="Archaea"/>
</dbReference>
<dbReference type="InterPro" id="IPR023666">
    <property type="entry name" value="GlmM_arc"/>
</dbReference>
<evidence type="ECO:0000259" key="13">
    <source>
        <dbReference type="Pfam" id="PF02879"/>
    </source>
</evidence>
<comment type="cofactor">
    <cofactor evidence="9">
        <name>Mg(2+)</name>
        <dbReference type="ChEBI" id="CHEBI:18420"/>
    </cofactor>
    <text evidence="9">Binds 1 Mg(2+) ion per subunit.</text>
</comment>
<feature type="domain" description="Alpha-D-phosphohexomutase alpha/beta/alpha" evidence="13">
    <location>
        <begin position="145"/>
        <end position="245"/>
    </location>
</feature>
<evidence type="ECO:0000256" key="10">
    <source>
        <dbReference type="RuleBase" id="RU004326"/>
    </source>
</evidence>
<dbReference type="InterPro" id="IPR036900">
    <property type="entry name" value="A-D-PHexomutase_C_sf"/>
</dbReference>
<dbReference type="SUPFAM" id="SSF55957">
    <property type="entry name" value="Phosphoglucomutase, C-terminal domain"/>
    <property type="match status" value="1"/>
</dbReference>
<dbReference type="NCBIfam" id="TIGR03990">
    <property type="entry name" value="Arch_GlmM"/>
    <property type="match status" value="1"/>
</dbReference>
<evidence type="ECO:0000256" key="3">
    <source>
        <dbReference type="ARBA" id="ARBA00022723"/>
    </source>
</evidence>
<dbReference type="Pfam" id="PF02878">
    <property type="entry name" value="PGM_PMM_I"/>
    <property type="match status" value="1"/>
</dbReference>
<evidence type="ECO:0000259" key="14">
    <source>
        <dbReference type="Pfam" id="PF02880"/>
    </source>
</evidence>
<evidence type="ECO:0000256" key="9">
    <source>
        <dbReference type="HAMAP-Rule" id="MF_01554"/>
    </source>
</evidence>
<dbReference type="Pfam" id="PF02880">
    <property type="entry name" value="PGM_PMM_III"/>
    <property type="match status" value="1"/>
</dbReference>
<dbReference type="Pfam" id="PF00408">
    <property type="entry name" value="PGM_PMM_IV"/>
    <property type="match status" value="1"/>
</dbReference>
<dbReference type="InterPro" id="IPR005841">
    <property type="entry name" value="Alpha-D-phosphohexomutase_SF"/>
</dbReference>
<dbReference type="FunFam" id="3.40.120.10:FF:000003">
    <property type="entry name" value="Phosphoglucosamine mutase"/>
    <property type="match status" value="1"/>
</dbReference>
<dbReference type="InterPro" id="IPR005843">
    <property type="entry name" value="A-D-PHexomutase_C"/>
</dbReference>
<comment type="PTM">
    <text evidence="9">Activated by phosphorylation.</text>
</comment>
<dbReference type="CDD" id="cd03087">
    <property type="entry name" value="PGM_like1"/>
    <property type="match status" value="1"/>
</dbReference>
<name>C7P7R5_METFA</name>
<evidence type="ECO:0000256" key="6">
    <source>
        <dbReference type="ARBA" id="ARBA00050364"/>
    </source>
</evidence>
<dbReference type="Gene3D" id="3.40.120.10">
    <property type="entry name" value="Alpha-D-Glucose-1,6-Bisphosphate, subunit A, domain 3"/>
    <property type="match status" value="3"/>
</dbReference>
<comment type="function">
    <text evidence="9">Catalyzes the conversion of glucosamine-6-phosphate to glucosamine-1-phosphate.</text>
</comment>
<evidence type="ECO:0000259" key="11">
    <source>
        <dbReference type="Pfam" id="PF00408"/>
    </source>
</evidence>
<evidence type="ECO:0000256" key="2">
    <source>
        <dbReference type="ARBA" id="ARBA00022553"/>
    </source>
</evidence>
<dbReference type="EC" id="5.4.2.10" evidence="7 9"/>
<dbReference type="GO" id="GO:0005975">
    <property type="term" value="P:carbohydrate metabolic process"/>
    <property type="evidence" value="ECO:0007669"/>
    <property type="project" value="InterPro"/>
</dbReference>
<dbReference type="PROSITE" id="PS00710">
    <property type="entry name" value="PGM_PMM"/>
    <property type="match status" value="1"/>
</dbReference>
<feature type="binding site" description="via phosphate group" evidence="9">
    <location>
        <position position="89"/>
    </location>
    <ligand>
        <name>Mg(2+)</name>
        <dbReference type="ChEBI" id="CHEBI:18420"/>
    </ligand>
</feature>
<evidence type="ECO:0000256" key="7">
    <source>
        <dbReference type="ARBA" id="ARBA00066330"/>
    </source>
</evidence>
<dbReference type="EMBL" id="CP001696">
    <property type="protein sequence ID" value="ACV24597.1"/>
    <property type="molecule type" value="Genomic_DNA"/>
</dbReference>
<dbReference type="InterPro" id="IPR016055">
    <property type="entry name" value="A-D-PHexomutase_a/b/a-I/II/III"/>
</dbReference>
<dbReference type="InterPro" id="IPR005844">
    <property type="entry name" value="A-D-PHexomutase_a/b/a-I"/>
</dbReference>
<comment type="similarity">
    <text evidence="1 9 10">Belongs to the phosphohexose mutase family.</text>
</comment>
<feature type="binding site" evidence="9">
    <location>
        <position position="236"/>
    </location>
    <ligand>
        <name>Mg(2+)</name>
        <dbReference type="ChEBI" id="CHEBI:18420"/>
    </ligand>
</feature>
<dbReference type="Gene3D" id="3.30.310.50">
    <property type="entry name" value="Alpha-D-phosphohexomutase, C-terminal domain"/>
    <property type="match status" value="1"/>
</dbReference>
<dbReference type="PRINTS" id="PR00509">
    <property type="entry name" value="PGMPMM"/>
</dbReference>
<feature type="modified residue" description="Phosphoserine" evidence="9">
    <location>
        <position position="89"/>
    </location>
</feature>
<protein>
    <recommendedName>
        <fullName evidence="8 9">Phosphoglucosamine mutase</fullName>
        <ecNumber evidence="7 9">5.4.2.10</ecNumber>
    </recommendedName>
</protein>
<feature type="binding site" evidence="9">
    <location>
        <position position="234"/>
    </location>
    <ligand>
        <name>Mg(2+)</name>
        <dbReference type="ChEBI" id="CHEBI:18420"/>
    </ligand>
</feature>
<dbReference type="RefSeq" id="WP_015791334.1">
    <property type="nucleotide sequence ID" value="NC_013156.1"/>
</dbReference>
<evidence type="ECO:0000256" key="1">
    <source>
        <dbReference type="ARBA" id="ARBA00010231"/>
    </source>
</evidence>
<dbReference type="HAMAP" id="MF_01554_A">
    <property type="entry name" value="GlmM_A"/>
    <property type="match status" value="1"/>
</dbReference>
<dbReference type="KEGG" id="mfe:Mefer_0779"/>
<evidence type="ECO:0000256" key="5">
    <source>
        <dbReference type="ARBA" id="ARBA00023235"/>
    </source>
</evidence>
<evidence type="ECO:0000313" key="16">
    <source>
        <dbReference type="Proteomes" id="UP000001495"/>
    </source>
</evidence>